<dbReference type="OrthoDB" id="70224at2759"/>
<evidence type="ECO:0000313" key="3">
    <source>
        <dbReference type="EMBL" id="PVV04621.1"/>
    </source>
</evidence>
<dbReference type="InterPro" id="IPR035929">
    <property type="entry name" value="CoaB-like_sf"/>
</dbReference>
<dbReference type="STRING" id="133381.A0A2T9ZJ68"/>
<organism evidence="3 4">
    <name type="scientific">Smittium megazygosporum</name>
    <dbReference type="NCBI Taxonomy" id="133381"/>
    <lineage>
        <taxon>Eukaryota</taxon>
        <taxon>Fungi</taxon>
        <taxon>Fungi incertae sedis</taxon>
        <taxon>Zoopagomycota</taxon>
        <taxon>Kickxellomycotina</taxon>
        <taxon>Harpellomycetes</taxon>
        <taxon>Harpellales</taxon>
        <taxon>Legeriomycetaceae</taxon>
        <taxon>Smittium</taxon>
    </lineage>
</organism>
<dbReference type="GO" id="GO:0003824">
    <property type="term" value="F:catalytic activity"/>
    <property type="evidence" value="ECO:0007669"/>
    <property type="project" value="UniProtKB-ARBA"/>
</dbReference>
<dbReference type="Pfam" id="PF04127">
    <property type="entry name" value="DFP"/>
    <property type="match status" value="1"/>
</dbReference>
<evidence type="ECO:0000259" key="2">
    <source>
        <dbReference type="Pfam" id="PF04127"/>
    </source>
</evidence>
<accession>A0A2T9ZJ68</accession>
<evidence type="ECO:0000313" key="4">
    <source>
        <dbReference type="Proteomes" id="UP000245609"/>
    </source>
</evidence>
<dbReference type="SUPFAM" id="SSF102645">
    <property type="entry name" value="CoaB-like"/>
    <property type="match status" value="1"/>
</dbReference>
<name>A0A2T9ZJ68_9FUNG</name>
<dbReference type="Proteomes" id="UP000245609">
    <property type="component" value="Unassembled WGS sequence"/>
</dbReference>
<dbReference type="GO" id="GO:0015937">
    <property type="term" value="P:coenzyme A biosynthetic process"/>
    <property type="evidence" value="ECO:0007669"/>
    <property type="project" value="UniProtKB-ARBA"/>
</dbReference>
<evidence type="ECO:0000256" key="1">
    <source>
        <dbReference type="ARBA" id="ARBA00005703"/>
    </source>
</evidence>
<dbReference type="AlphaFoldDB" id="A0A2T9ZJ68"/>
<feature type="domain" description="DNA/pantothenate metabolism flavoprotein C-terminal" evidence="2">
    <location>
        <begin position="194"/>
        <end position="293"/>
    </location>
</feature>
<protein>
    <recommendedName>
        <fullName evidence="2">DNA/pantothenate metabolism flavoprotein C-terminal domain-containing protein</fullName>
    </recommendedName>
</protein>
<comment type="similarity">
    <text evidence="1">Belongs to the PPC synthetase family.</text>
</comment>
<dbReference type="PANTHER" id="PTHR12290">
    <property type="entry name" value="CORNICHON-RELATED"/>
    <property type="match status" value="1"/>
</dbReference>
<dbReference type="Gene3D" id="3.40.50.10300">
    <property type="entry name" value="CoaB-like"/>
    <property type="match status" value="1"/>
</dbReference>
<dbReference type="InterPro" id="IPR007085">
    <property type="entry name" value="DNA/pantothenate-metab_flavo_C"/>
</dbReference>
<sequence>MISQNQNVIQSDSLLSSPSSKAIDADSYFKKNTPPSNLNEITAKSAEFIATNTKLGRPVVLVTSGGTTVPLENNTVRFVDNFSAGTRGAISAEFFLKSGYSVIFLHRKHSLQPFNRKYATPELGFLDFLFISQEGTVKIKPQYEESLIHDIALFNDIISQNRLYMPTFITLSDYLFSLREITNLLNPLGPNAFFYLAAAVSDFFIPADKMVEHKIQSSEGELSLTMNQVPKFLKPLVNSWAPNSFVVSFKLETDPNLLEAKARLSLEKYGHQAVVANILHTRKNVVWIIKRDSMDKAEEIRLSDEEIKNHVEIEQYIIKKLIKIHNSFIQNSKSSS</sequence>
<keyword evidence="4" id="KW-1185">Reference proteome</keyword>
<gene>
    <name evidence="3" type="ORF">BB560_000878</name>
</gene>
<comment type="caution">
    <text evidence="3">The sequence shown here is derived from an EMBL/GenBank/DDBJ whole genome shotgun (WGS) entry which is preliminary data.</text>
</comment>
<reference evidence="3 4" key="1">
    <citation type="journal article" date="2018" name="MBio">
        <title>Comparative Genomics Reveals the Core Gene Toolbox for the Fungus-Insect Symbiosis.</title>
        <authorList>
            <person name="Wang Y."/>
            <person name="Stata M."/>
            <person name="Wang W."/>
            <person name="Stajich J.E."/>
            <person name="White M.M."/>
            <person name="Moncalvo J.M."/>
        </authorList>
    </citation>
    <scope>NUCLEOTIDE SEQUENCE [LARGE SCALE GENOMIC DNA]</scope>
    <source>
        <strain evidence="3 4">SC-DP-2</strain>
    </source>
</reference>
<dbReference type="EMBL" id="MBFS01000101">
    <property type="protein sequence ID" value="PVV04621.1"/>
    <property type="molecule type" value="Genomic_DNA"/>
</dbReference>
<proteinExistence type="inferred from homology"/>